<protein>
    <submittedName>
        <fullName evidence="1">Uncharacterized protein</fullName>
    </submittedName>
</protein>
<proteinExistence type="predicted"/>
<dbReference type="AlphaFoldDB" id="A0AAV0QVN2"/>
<reference evidence="1" key="1">
    <citation type="submission" date="2022-08" db="EMBL/GenBank/DDBJ databases">
        <authorList>
            <person name="Gutierrez-Valencia J."/>
        </authorList>
    </citation>
    <scope>NUCLEOTIDE SEQUENCE</scope>
</reference>
<sequence>MVKILPCFRSWDHMVNFMILHAYSLGNMKGENFIANYHRFTNTLHIHIHTPDFNIYTSPDRCSARKPGDCFVPLLARRNFMINILVNDQFLLLDCFSETSGGGAWKPIFSTAPTVLNSRLLLTSSTNDWCSNWL</sequence>
<accession>A0AAV0QVN2</accession>
<evidence type="ECO:0000313" key="2">
    <source>
        <dbReference type="Proteomes" id="UP001154282"/>
    </source>
</evidence>
<name>A0AAV0QVN2_9ROSI</name>
<keyword evidence="2" id="KW-1185">Reference proteome</keyword>
<organism evidence="1 2">
    <name type="scientific">Linum tenue</name>
    <dbReference type="NCBI Taxonomy" id="586396"/>
    <lineage>
        <taxon>Eukaryota</taxon>
        <taxon>Viridiplantae</taxon>
        <taxon>Streptophyta</taxon>
        <taxon>Embryophyta</taxon>
        <taxon>Tracheophyta</taxon>
        <taxon>Spermatophyta</taxon>
        <taxon>Magnoliopsida</taxon>
        <taxon>eudicotyledons</taxon>
        <taxon>Gunneridae</taxon>
        <taxon>Pentapetalae</taxon>
        <taxon>rosids</taxon>
        <taxon>fabids</taxon>
        <taxon>Malpighiales</taxon>
        <taxon>Linaceae</taxon>
        <taxon>Linum</taxon>
    </lineage>
</organism>
<evidence type="ECO:0000313" key="1">
    <source>
        <dbReference type="EMBL" id="CAI0549131.1"/>
    </source>
</evidence>
<dbReference type="Proteomes" id="UP001154282">
    <property type="component" value="Unassembled WGS sequence"/>
</dbReference>
<dbReference type="EMBL" id="CAMGYJ010000010">
    <property type="protein sequence ID" value="CAI0549131.1"/>
    <property type="molecule type" value="Genomic_DNA"/>
</dbReference>
<gene>
    <name evidence="1" type="ORF">LITE_LOCUS45023</name>
</gene>
<comment type="caution">
    <text evidence="1">The sequence shown here is derived from an EMBL/GenBank/DDBJ whole genome shotgun (WGS) entry which is preliminary data.</text>
</comment>